<dbReference type="WBParaSite" id="SVE_1438800.1">
    <property type="protein sequence ID" value="SVE_1438800.1"/>
    <property type="gene ID" value="SVE_1438800"/>
</dbReference>
<dbReference type="AlphaFoldDB" id="A0A0K0FSW8"/>
<proteinExistence type="predicted"/>
<dbReference type="STRING" id="75913.A0A0K0FSW8"/>
<reference evidence="2" key="2">
    <citation type="submission" date="2015-08" db="UniProtKB">
        <authorList>
            <consortium name="WormBaseParasite"/>
        </authorList>
    </citation>
    <scope>IDENTIFICATION</scope>
</reference>
<sequence length="151" mass="17667">MNWSIGVGKIKQGLYSESMGKTTRQRKYLAKPIVDRATFEFSEELKFVDPIVDGRIVIVNEEKRDGKRKKYIPVAFAIMKEKSKSLYELLFQIIKKRFKKLRIQDIPPVIFLIDKEKAVVVLIDKLYPGHTGCVTSTCINLLLRSFKRWDW</sequence>
<dbReference type="Proteomes" id="UP000035680">
    <property type="component" value="Unassembled WGS sequence"/>
</dbReference>
<evidence type="ECO:0000313" key="2">
    <source>
        <dbReference type="WBParaSite" id="SVE_1438800.1"/>
    </source>
</evidence>
<evidence type="ECO:0000313" key="1">
    <source>
        <dbReference type="Proteomes" id="UP000035680"/>
    </source>
</evidence>
<keyword evidence="1" id="KW-1185">Reference proteome</keyword>
<protein>
    <submittedName>
        <fullName evidence="2">Reverse transcriptase</fullName>
    </submittedName>
</protein>
<reference evidence="1" key="1">
    <citation type="submission" date="2014-07" db="EMBL/GenBank/DDBJ databases">
        <authorList>
            <person name="Martin A.A"/>
            <person name="De Silva N."/>
        </authorList>
    </citation>
    <scope>NUCLEOTIDE SEQUENCE</scope>
</reference>
<name>A0A0K0FSW8_STRVS</name>
<accession>A0A0K0FSW8</accession>
<organism evidence="1 2">
    <name type="scientific">Strongyloides venezuelensis</name>
    <name type="common">Threadworm</name>
    <dbReference type="NCBI Taxonomy" id="75913"/>
    <lineage>
        <taxon>Eukaryota</taxon>
        <taxon>Metazoa</taxon>
        <taxon>Ecdysozoa</taxon>
        <taxon>Nematoda</taxon>
        <taxon>Chromadorea</taxon>
        <taxon>Rhabditida</taxon>
        <taxon>Tylenchina</taxon>
        <taxon>Panagrolaimomorpha</taxon>
        <taxon>Strongyloidoidea</taxon>
        <taxon>Strongyloididae</taxon>
        <taxon>Strongyloides</taxon>
    </lineage>
</organism>